<sequence>MANNRSSPDKHTLSNCSKRNIQHKLQTIENCSCLRTGFSRPVNPTYLPSDFLNEADTCTLKNQNYKFCNLFGRENTKPFVVNCSIACCELPAAEIDKLSAVILAPDGTKSEQCQLCLAGKCTNHVLNKHRGDDSGE</sequence>
<keyword evidence="1" id="KW-0645">Protease</keyword>
<name>A0A0K8RAJ4_IXORI</name>
<protein>
    <submittedName>
        <fullName evidence="1">Putative metalloprotease</fullName>
    </submittedName>
</protein>
<keyword evidence="1" id="KW-0482">Metalloprotease</keyword>
<organism evidence="1">
    <name type="scientific">Ixodes ricinus</name>
    <name type="common">Common tick</name>
    <name type="synonym">Acarus ricinus</name>
    <dbReference type="NCBI Taxonomy" id="34613"/>
    <lineage>
        <taxon>Eukaryota</taxon>
        <taxon>Metazoa</taxon>
        <taxon>Ecdysozoa</taxon>
        <taxon>Arthropoda</taxon>
        <taxon>Chelicerata</taxon>
        <taxon>Arachnida</taxon>
        <taxon>Acari</taxon>
        <taxon>Parasitiformes</taxon>
        <taxon>Ixodida</taxon>
        <taxon>Ixodoidea</taxon>
        <taxon>Ixodidae</taxon>
        <taxon>Ixodinae</taxon>
        <taxon>Ixodes</taxon>
    </lineage>
</organism>
<keyword evidence="1" id="KW-0378">Hydrolase</keyword>
<reference evidence="1" key="1">
    <citation type="submission" date="2012-12" db="EMBL/GenBank/DDBJ databases">
        <title>Identification and characterization of a phenylalanine ammonia-lyase gene family in Isatis indigotica Fort.</title>
        <authorList>
            <person name="Liu Q."/>
            <person name="Chen J."/>
            <person name="Zhou X."/>
            <person name="Di P."/>
            <person name="Xiao Y."/>
            <person name="Xuan H."/>
            <person name="Zhang L."/>
            <person name="Chen W."/>
        </authorList>
    </citation>
    <scope>NUCLEOTIDE SEQUENCE</scope>
    <source>
        <tissue evidence="1">Salivary gland</tissue>
    </source>
</reference>
<proteinExistence type="evidence at transcript level"/>
<dbReference type="EMBL" id="GADI01005663">
    <property type="protein sequence ID" value="JAA68145.1"/>
    <property type="molecule type" value="mRNA"/>
</dbReference>
<dbReference type="GO" id="GO:0008237">
    <property type="term" value="F:metallopeptidase activity"/>
    <property type="evidence" value="ECO:0007669"/>
    <property type="project" value="UniProtKB-KW"/>
</dbReference>
<evidence type="ECO:0000313" key="1">
    <source>
        <dbReference type="EMBL" id="JAA68145.1"/>
    </source>
</evidence>
<accession>A0A0K8RAJ4</accession>
<dbReference type="GO" id="GO:0006508">
    <property type="term" value="P:proteolysis"/>
    <property type="evidence" value="ECO:0007669"/>
    <property type="project" value="UniProtKB-KW"/>
</dbReference>
<dbReference type="AlphaFoldDB" id="A0A0K8RAJ4"/>